<feature type="region of interest" description="Disordered" evidence="1">
    <location>
        <begin position="44"/>
        <end position="72"/>
    </location>
</feature>
<dbReference type="InterPro" id="IPR032710">
    <property type="entry name" value="NTF2-like_dom_sf"/>
</dbReference>
<dbReference type="PANTHER" id="PTHR31094:SF3">
    <property type="entry name" value="OS04G0613300 PROTEIN"/>
    <property type="match status" value="1"/>
</dbReference>
<dbReference type="EMBL" id="VDCV01000008">
    <property type="protein sequence ID" value="KAB5544476.1"/>
    <property type="molecule type" value="Genomic_DNA"/>
</dbReference>
<name>A0A5N5LRB5_9ROSI</name>
<feature type="compositionally biased region" description="Low complexity" evidence="1">
    <location>
        <begin position="44"/>
        <end position="53"/>
    </location>
</feature>
<comment type="caution">
    <text evidence="2">The sequence shown here is derived from an EMBL/GenBank/DDBJ whole genome shotgun (WGS) entry which is preliminary data.</text>
</comment>
<keyword evidence="3" id="KW-1185">Reference proteome</keyword>
<reference evidence="3" key="1">
    <citation type="journal article" date="2019" name="Gigascience">
        <title>De novo genome assembly of the endangered Acer yangbiense, a plant species with extremely small populations endemic to Yunnan Province, China.</title>
        <authorList>
            <person name="Yang J."/>
            <person name="Wariss H.M."/>
            <person name="Tao L."/>
            <person name="Zhang R."/>
            <person name="Yun Q."/>
            <person name="Hollingsworth P."/>
            <person name="Dao Z."/>
            <person name="Luo G."/>
            <person name="Guo H."/>
            <person name="Ma Y."/>
            <person name="Sun W."/>
        </authorList>
    </citation>
    <scope>NUCLEOTIDE SEQUENCE [LARGE SCALE GENOMIC DNA]</scope>
    <source>
        <strain evidence="3">cv. br00</strain>
    </source>
</reference>
<protein>
    <submittedName>
        <fullName evidence="2">Uncharacterized protein</fullName>
    </submittedName>
</protein>
<accession>A0A5N5LRB5</accession>
<evidence type="ECO:0000256" key="1">
    <source>
        <dbReference type="SAM" id="MobiDB-lite"/>
    </source>
</evidence>
<dbReference type="SUPFAM" id="SSF54427">
    <property type="entry name" value="NTF2-like"/>
    <property type="match status" value="1"/>
</dbReference>
<dbReference type="Proteomes" id="UP000326939">
    <property type="component" value="Chromosome 8"/>
</dbReference>
<gene>
    <name evidence="2" type="ORF">DKX38_012588</name>
</gene>
<dbReference type="PANTHER" id="PTHR31094">
    <property type="entry name" value="RIKEN CDNA 2310061I04 GENE"/>
    <property type="match status" value="1"/>
</dbReference>
<organism evidence="2 3">
    <name type="scientific">Salix brachista</name>
    <dbReference type="NCBI Taxonomy" id="2182728"/>
    <lineage>
        <taxon>Eukaryota</taxon>
        <taxon>Viridiplantae</taxon>
        <taxon>Streptophyta</taxon>
        <taxon>Embryophyta</taxon>
        <taxon>Tracheophyta</taxon>
        <taxon>Spermatophyta</taxon>
        <taxon>Magnoliopsida</taxon>
        <taxon>eudicotyledons</taxon>
        <taxon>Gunneridae</taxon>
        <taxon>Pentapetalae</taxon>
        <taxon>rosids</taxon>
        <taxon>fabids</taxon>
        <taxon>Malpighiales</taxon>
        <taxon>Salicaceae</taxon>
        <taxon>Saliceae</taxon>
        <taxon>Salix</taxon>
    </lineage>
</organism>
<evidence type="ECO:0000313" key="3">
    <source>
        <dbReference type="Proteomes" id="UP000326939"/>
    </source>
</evidence>
<evidence type="ECO:0000313" key="2">
    <source>
        <dbReference type="EMBL" id="KAB5544476.1"/>
    </source>
</evidence>
<sequence>MAFLLPNLSPSLLINSKSSKDKEKPILHQTQSLHAHYQTTPTATATKTTNTDTSMSPPLQVKTPPAAQDKEQHHGDEFYVNLGLAVRTLREDLPLLFTEDLNYDIYRDDITFINPLNTFTGIDSYKLIFWALTFHGKMLFREISLEVYRIWQPSENVILIRWNLKGVPRVPWEAKGEFQGTSRYKLDRNGKIYEHKVDNLAFSFPQTLKHAASVLDLVAACPASPNPTFLWGPVDICSSSWVEFYRSVKETLDQEQCQSLLQDGMITYS</sequence>
<dbReference type="InterPro" id="IPR018790">
    <property type="entry name" value="DUF2358"/>
</dbReference>
<dbReference type="Pfam" id="PF10184">
    <property type="entry name" value="DUF2358"/>
    <property type="match status" value="1"/>
</dbReference>
<dbReference type="AlphaFoldDB" id="A0A5N5LRB5"/>
<proteinExistence type="predicted"/>